<dbReference type="AlphaFoldDB" id="A0A5B8UPM1"/>
<dbReference type="Pfam" id="PF04536">
    <property type="entry name" value="TPM_phosphatase"/>
    <property type="match status" value="1"/>
</dbReference>
<dbReference type="EMBL" id="CP042433">
    <property type="protein sequence ID" value="QEC58189.1"/>
    <property type="molecule type" value="Genomic_DNA"/>
</dbReference>
<organism evidence="2 3">
    <name type="scientific">Flavisolibacter ginsenosidimutans</name>
    <dbReference type="NCBI Taxonomy" id="661481"/>
    <lineage>
        <taxon>Bacteria</taxon>
        <taxon>Pseudomonadati</taxon>
        <taxon>Bacteroidota</taxon>
        <taxon>Chitinophagia</taxon>
        <taxon>Chitinophagales</taxon>
        <taxon>Chitinophagaceae</taxon>
        <taxon>Flavisolibacter</taxon>
    </lineage>
</organism>
<gene>
    <name evidence="2" type="ORF">FSB75_20515</name>
</gene>
<reference evidence="2 3" key="1">
    <citation type="journal article" date="2015" name="Int. J. Syst. Evol. Microbiol.">
        <title>Flavisolibacter ginsenosidimutans sp. nov., with ginsenoside-converting activity isolated from soil used for cultivating ginseng.</title>
        <authorList>
            <person name="Zhao Y."/>
            <person name="Liu Q."/>
            <person name="Kang M.S."/>
            <person name="Jin F."/>
            <person name="Yu H."/>
            <person name="Im W.T."/>
        </authorList>
    </citation>
    <scope>NUCLEOTIDE SEQUENCE [LARGE SCALE GENOMIC DNA]</scope>
    <source>
        <strain evidence="2 3">Gsoil 636</strain>
    </source>
</reference>
<accession>A0A5B8UPM1</accession>
<dbReference type="Proteomes" id="UP000321204">
    <property type="component" value="Chromosome"/>
</dbReference>
<keyword evidence="3" id="KW-1185">Reference proteome</keyword>
<dbReference type="Gene3D" id="3.10.310.50">
    <property type="match status" value="1"/>
</dbReference>
<evidence type="ECO:0000313" key="3">
    <source>
        <dbReference type="Proteomes" id="UP000321204"/>
    </source>
</evidence>
<sequence>MRFPWQKKKEFFTAEEQQQLVAAIQKAEQRTSGEVRLFIESRCRFVNAVDRAAEIFASLQMDKTEARNATLVYLATDDKQAAVFGDAGIHQKVGEDYWKDVVEKMLFQFRQEKLIDGICTAITQLGEALAEHFPYNKDTDKNELPDEIVFGR</sequence>
<evidence type="ECO:0000313" key="2">
    <source>
        <dbReference type="EMBL" id="QEC58189.1"/>
    </source>
</evidence>
<dbReference type="RefSeq" id="WP_146791289.1">
    <property type="nucleotide sequence ID" value="NZ_BAABIO010000003.1"/>
</dbReference>
<dbReference type="PANTHER" id="PTHR30373:SF8">
    <property type="entry name" value="BLL7265 PROTEIN"/>
    <property type="match status" value="1"/>
</dbReference>
<dbReference type="OrthoDB" id="9786161at2"/>
<evidence type="ECO:0000259" key="1">
    <source>
        <dbReference type="Pfam" id="PF04536"/>
    </source>
</evidence>
<feature type="domain" description="TPM" evidence="1">
    <location>
        <begin position="9"/>
        <end position="127"/>
    </location>
</feature>
<name>A0A5B8UPM1_9BACT</name>
<proteinExistence type="predicted"/>
<protein>
    <submittedName>
        <fullName evidence="2">TPM domain-containing protein</fullName>
    </submittedName>
</protein>
<dbReference type="KEGG" id="fgg:FSB75_20515"/>
<dbReference type="InterPro" id="IPR007621">
    <property type="entry name" value="TPM_dom"/>
</dbReference>
<dbReference type="PANTHER" id="PTHR30373">
    <property type="entry name" value="UPF0603 PROTEIN YGCG"/>
    <property type="match status" value="1"/>
</dbReference>